<reference evidence="2 3" key="1">
    <citation type="submission" date="2016-05" db="EMBL/GenBank/DDBJ databases">
        <title>Draft Genome Sequences of Stenotrophomonas maltophilia Strains Sm32COP, Sm41DVV, Sm46PAILV, SmF3, SmF22, SmSOFb1 and SmCVFa1, Isolated from Different Manures, in France.</title>
        <authorList>
            <person name="Nazaret S."/>
            <person name="Bodilis J."/>
        </authorList>
    </citation>
    <scope>NUCLEOTIDE SEQUENCE [LARGE SCALE GENOMIC DNA]</scope>
    <source>
        <strain evidence="2 3">Sm46PAILV</strain>
    </source>
</reference>
<dbReference type="EMBL" id="LYVJ01000015">
    <property type="protein sequence ID" value="OBU64378.1"/>
    <property type="molecule type" value="Genomic_DNA"/>
</dbReference>
<sequence>MTAAEKRAWKEFATEMPWLNASHRVLLRLACLWTARMDDPKAEFGVSATQALSSILSKLGATPVDESKVSHGGDEDDQGEEFFGGPSSGRPH</sequence>
<proteinExistence type="predicted"/>
<name>A0A1A6WG19_STEMA</name>
<evidence type="ECO:0000313" key="3">
    <source>
        <dbReference type="Proteomes" id="UP000092256"/>
    </source>
</evidence>
<dbReference type="OrthoDB" id="8657893at2"/>
<comment type="caution">
    <text evidence="2">The sequence shown here is derived from an EMBL/GenBank/DDBJ whole genome shotgun (WGS) entry which is preliminary data.</text>
</comment>
<accession>A0A1A6WG19</accession>
<gene>
    <name evidence="2" type="ORF">A9K58_17455</name>
</gene>
<evidence type="ECO:0000313" key="2">
    <source>
        <dbReference type="EMBL" id="OBU64378.1"/>
    </source>
</evidence>
<dbReference type="AlphaFoldDB" id="A0A1A6WG19"/>
<evidence type="ECO:0000256" key="1">
    <source>
        <dbReference type="SAM" id="MobiDB-lite"/>
    </source>
</evidence>
<organism evidence="2 3">
    <name type="scientific">Stenotrophomonas maltophilia</name>
    <name type="common">Pseudomonas maltophilia</name>
    <name type="synonym">Xanthomonas maltophilia</name>
    <dbReference type="NCBI Taxonomy" id="40324"/>
    <lineage>
        <taxon>Bacteria</taxon>
        <taxon>Pseudomonadati</taxon>
        <taxon>Pseudomonadota</taxon>
        <taxon>Gammaproteobacteria</taxon>
        <taxon>Lysobacterales</taxon>
        <taxon>Lysobacteraceae</taxon>
        <taxon>Stenotrophomonas</taxon>
        <taxon>Stenotrophomonas maltophilia group</taxon>
    </lineage>
</organism>
<feature type="region of interest" description="Disordered" evidence="1">
    <location>
        <begin position="63"/>
        <end position="92"/>
    </location>
</feature>
<protein>
    <submittedName>
        <fullName evidence="2">Uncharacterized protein</fullName>
    </submittedName>
</protein>
<dbReference type="Proteomes" id="UP000092256">
    <property type="component" value="Unassembled WGS sequence"/>
</dbReference>